<organism evidence="2 3">
    <name type="scientific">Serratia rubidaea</name>
    <name type="common">Serratia marinorubra</name>
    <dbReference type="NCBI Taxonomy" id="61652"/>
    <lineage>
        <taxon>Bacteria</taxon>
        <taxon>Pseudomonadati</taxon>
        <taxon>Pseudomonadota</taxon>
        <taxon>Gammaproteobacteria</taxon>
        <taxon>Enterobacterales</taxon>
        <taxon>Yersiniaceae</taxon>
        <taxon>Serratia</taxon>
    </lineage>
</organism>
<gene>
    <name evidence="2" type="ORF">NCTC9419_00477</name>
</gene>
<feature type="region of interest" description="Disordered" evidence="1">
    <location>
        <begin position="210"/>
        <end position="234"/>
    </location>
</feature>
<name>A0A447QEX4_SERRU</name>
<evidence type="ECO:0000313" key="2">
    <source>
        <dbReference type="EMBL" id="VEA68520.1"/>
    </source>
</evidence>
<evidence type="ECO:0000313" key="3">
    <source>
        <dbReference type="Proteomes" id="UP000271603"/>
    </source>
</evidence>
<protein>
    <submittedName>
        <fullName evidence="2">Uncharacterized protein</fullName>
    </submittedName>
</protein>
<accession>A0A447QEX4</accession>
<proteinExistence type="predicted"/>
<evidence type="ECO:0000256" key="1">
    <source>
        <dbReference type="SAM" id="MobiDB-lite"/>
    </source>
</evidence>
<sequence length="234" mass="26205">MNKQLEELRAPRWPQLRGRGFQAMTHGVMETTRTLQPKSVMRWGSSPLPRSMAAVLNQTLMGHSELSNRPMPATLQRLTRRQFWPCWQIWINRSSASRSWSASVTQTMRQRWPCAMLCGIASRSWSASGTRTKPQHWQCAMKCARRKSGRRMPSSASQGWNRHWNLSVKNPGGLCQKIISKRSTSRGLNMRSKGSALQMCRLMPGGIGGAGKRGTGAEAGAGSRATRQRTAHEC</sequence>
<dbReference type="AlphaFoldDB" id="A0A447QEX4"/>
<reference evidence="2 3" key="1">
    <citation type="submission" date="2018-12" db="EMBL/GenBank/DDBJ databases">
        <authorList>
            <consortium name="Pathogen Informatics"/>
        </authorList>
    </citation>
    <scope>NUCLEOTIDE SEQUENCE [LARGE SCALE GENOMIC DNA]</scope>
    <source>
        <strain evidence="2 3">NCTC9419</strain>
    </source>
</reference>
<dbReference type="Proteomes" id="UP000271603">
    <property type="component" value="Chromosome"/>
</dbReference>
<feature type="compositionally biased region" description="Gly residues" evidence="1">
    <location>
        <begin position="210"/>
        <end position="219"/>
    </location>
</feature>
<dbReference type="EMBL" id="LR134155">
    <property type="protein sequence ID" value="VEA68520.1"/>
    <property type="molecule type" value="Genomic_DNA"/>
</dbReference>